<name>A0A9P7Z968_9HELO</name>
<evidence type="ECO:0000256" key="1">
    <source>
        <dbReference type="PROSITE-ProRule" id="PRU00723"/>
    </source>
</evidence>
<keyword evidence="1" id="KW-0862">Zinc</keyword>
<organism evidence="4 5">
    <name type="scientific">Calycina marina</name>
    <dbReference type="NCBI Taxonomy" id="1763456"/>
    <lineage>
        <taxon>Eukaryota</taxon>
        <taxon>Fungi</taxon>
        <taxon>Dikarya</taxon>
        <taxon>Ascomycota</taxon>
        <taxon>Pezizomycotina</taxon>
        <taxon>Leotiomycetes</taxon>
        <taxon>Helotiales</taxon>
        <taxon>Pezizellaceae</taxon>
        <taxon>Calycina</taxon>
    </lineage>
</organism>
<dbReference type="InterPro" id="IPR000571">
    <property type="entry name" value="Znf_CCCH"/>
</dbReference>
<comment type="caution">
    <text evidence="4">The sequence shown here is derived from an EMBL/GenBank/DDBJ whole genome shotgun (WGS) entry which is preliminary data.</text>
</comment>
<dbReference type="Gene3D" id="3.30.1370.210">
    <property type="match status" value="1"/>
</dbReference>
<evidence type="ECO:0000313" key="4">
    <source>
        <dbReference type="EMBL" id="KAG9247203.1"/>
    </source>
</evidence>
<keyword evidence="1" id="KW-0479">Metal-binding</keyword>
<accession>A0A9P7Z968</accession>
<keyword evidence="1" id="KW-0863">Zinc-finger</keyword>
<keyword evidence="5" id="KW-1185">Reference proteome</keyword>
<evidence type="ECO:0000259" key="3">
    <source>
        <dbReference type="PROSITE" id="PS50103"/>
    </source>
</evidence>
<evidence type="ECO:0000256" key="2">
    <source>
        <dbReference type="SAM" id="MobiDB-lite"/>
    </source>
</evidence>
<dbReference type="Proteomes" id="UP000887226">
    <property type="component" value="Unassembled WGS sequence"/>
</dbReference>
<evidence type="ECO:0000313" key="5">
    <source>
        <dbReference type="Proteomes" id="UP000887226"/>
    </source>
</evidence>
<feature type="zinc finger region" description="C3H1-type" evidence="1">
    <location>
        <begin position="43"/>
        <end position="69"/>
    </location>
</feature>
<gene>
    <name evidence="4" type="ORF">BJ878DRAFT_557440</name>
</gene>
<dbReference type="AlphaFoldDB" id="A0A9P7Z968"/>
<dbReference type="GO" id="GO:0008270">
    <property type="term" value="F:zinc ion binding"/>
    <property type="evidence" value="ECO:0007669"/>
    <property type="project" value="UniProtKB-KW"/>
</dbReference>
<feature type="region of interest" description="Disordered" evidence="2">
    <location>
        <begin position="1"/>
        <end position="23"/>
    </location>
</feature>
<dbReference type="EMBL" id="MU253779">
    <property type="protein sequence ID" value="KAG9247203.1"/>
    <property type="molecule type" value="Genomic_DNA"/>
</dbReference>
<feature type="domain" description="C3H1-type" evidence="3">
    <location>
        <begin position="43"/>
        <end position="69"/>
    </location>
</feature>
<proteinExistence type="predicted"/>
<reference evidence="4" key="1">
    <citation type="journal article" date="2021" name="IMA Fungus">
        <title>Genomic characterization of three marine fungi, including Emericellopsis atlantica sp. nov. with signatures of a generalist lifestyle and marine biomass degradation.</title>
        <authorList>
            <person name="Hagestad O.C."/>
            <person name="Hou L."/>
            <person name="Andersen J.H."/>
            <person name="Hansen E.H."/>
            <person name="Altermark B."/>
            <person name="Li C."/>
            <person name="Kuhnert E."/>
            <person name="Cox R.J."/>
            <person name="Crous P.W."/>
            <person name="Spatafora J.W."/>
            <person name="Lail K."/>
            <person name="Amirebrahimi M."/>
            <person name="Lipzen A."/>
            <person name="Pangilinan J."/>
            <person name="Andreopoulos W."/>
            <person name="Hayes R.D."/>
            <person name="Ng V."/>
            <person name="Grigoriev I.V."/>
            <person name="Jackson S.A."/>
            <person name="Sutton T.D.S."/>
            <person name="Dobson A.D.W."/>
            <person name="Rama T."/>
        </authorList>
    </citation>
    <scope>NUCLEOTIDE SEQUENCE</scope>
    <source>
        <strain evidence="4">TRa3180A</strain>
    </source>
</reference>
<protein>
    <recommendedName>
        <fullName evidence="3">C3H1-type domain-containing protein</fullName>
    </recommendedName>
</protein>
<sequence>MTWASESKDPNSGNRVGSRPVPITADHQKLQSNYTSTIRQLKSDRSKLCMGFLQRVCDNSNCQFQHDEVARNSYVQEKSKLLRYYGYNATASGKLLCGFFSTGSICLRNPCPYVHEAGVRKVMLSKKIPPIWNNPLTCANWDALRDDPDPAAVQYLSWDVPGIDSHWNAERDDPDPAAVQYLVSRNLSHESRFSTPIA</sequence>
<dbReference type="PROSITE" id="PS50103">
    <property type="entry name" value="ZF_C3H1"/>
    <property type="match status" value="1"/>
</dbReference>